<dbReference type="Proteomes" id="UP000054695">
    <property type="component" value="Unassembled WGS sequence"/>
</dbReference>
<reference evidence="1 2" key="1">
    <citation type="submission" date="2015-11" db="EMBL/GenBank/DDBJ databases">
        <title>Genomic analysis of 38 Legionella species identifies large and diverse effector repertoires.</title>
        <authorList>
            <person name="Burstein D."/>
            <person name="Amaro F."/>
            <person name="Zusman T."/>
            <person name="Lifshitz Z."/>
            <person name="Cohen O."/>
            <person name="Gilbert J.A."/>
            <person name="Pupko T."/>
            <person name="Shuman H.A."/>
            <person name="Segal G."/>
        </authorList>
    </citation>
    <scope>NUCLEOTIDE SEQUENCE [LARGE SCALE GENOMIC DNA]</scope>
    <source>
        <strain evidence="1 2">WIGA</strain>
    </source>
</reference>
<evidence type="ECO:0000313" key="2">
    <source>
        <dbReference type="Proteomes" id="UP000054695"/>
    </source>
</evidence>
<protein>
    <submittedName>
        <fullName evidence="1">Uncharacterized protein</fullName>
    </submittedName>
</protein>
<dbReference type="PATRIC" id="fig|447.4.peg.537"/>
<gene>
    <name evidence="1" type="ORF">Lboz_0502</name>
</gene>
<sequence>MRRYCIQAAMFQLPIPFFNRFAHDFWILREIESNNVIAQLHGLATSRKSGNIVPIGYNKDHSLKAYCIAYDTEFANQYGLQQGTFALPIHVHRTVYLKEDCVQHWLQGIKAIKTINDLDLNYPPYGFTIPLSATINSNSIYHTFAQVMEIPLHTFDGFFHIGIEGSIYDQIKYHL</sequence>
<name>A0A0W0RZ05_LEGBO</name>
<dbReference type="STRING" id="447.Lboz_0502"/>
<accession>A0A0W0RZ05</accession>
<dbReference type="OrthoDB" id="6978838at2"/>
<proteinExistence type="predicted"/>
<dbReference type="RefSeq" id="WP_058458201.1">
    <property type="nucleotide sequence ID" value="NZ_CAAAIY010000013.1"/>
</dbReference>
<evidence type="ECO:0000313" key="1">
    <source>
        <dbReference type="EMBL" id="KTC76432.1"/>
    </source>
</evidence>
<keyword evidence="2" id="KW-1185">Reference proteome</keyword>
<dbReference type="EMBL" id="LNXU01000004">
    <property type="protein sequence ID" value="KTC76432.1"/>
    <property type="molecule type" value="Genomic_DNA"/>
</dbReference>
<comment type="caution">
    <text evidence="1">The sequence shown here is derived from an EMBL/GenBank/DDBJ whole genome shotgun (WGS) entry which is preliminary data.</text>
</comment>
<organism evidence="1 2">
    <name type="scientific">Legionella bozemanae</name>
    <name type="common">Fluoribacter bozemanae</name>
    <dbReference type="NCBI Taxonomy" id="447"/>
    <lineage>
        <taxon>Bacteria</taxon>
        <taxon>Pseudomonadati</taxon>
        <taxon>Pseudomonadota</taxon>
        <taxon>Gammaproteobacteria</taxon>
        <taxon>Legionellales</taxon>
        <taxon>Legionellaceae</taxon>
        <taxon>Legionella</taxon>
    </lineage>
</organism>
<dbReference type="AlphaFoldDB" id="A0A0W0RZ05"/>